<evidence type="ECO:0000313" key="1">
    <source>
        <dbReference type="EMBL" id="MBO8464313.1"/>
    </source>
</evidence>
<reference evidence="1" key="2">
    <citation type="journal article" date="2021" name="PeerJ">
        <title>Extensive microbial diversity within the chicken gut microbiome revealed by metagenomics and culture.</title>
        <authorList>
            <person name="Gilroy R."/>
            <person name="Ravi A."/>
            <person name="Getino M."/>
            <person name="Pursley I."/>
            <person name="Horton D.L."/>
            <person name="Alikhan N.F."/>
            <person name="Baker D."/>
            <person name="Gharbi K."/>
            <person name="Hall N."/>
            <person name="Watson M."/>
            <person name="Adriaenssens E.M."/>
            <person name="Foster-Nyarko E."/>
            <person name="Jarju S."/>
            <person name="Secka A."/>
            <person name="Antonio M."/>
            <person name="Oren A."/>
            <person name="Chaudhuri R.R."/>
            <person name="La Ragione R."/>
            <person name="Hildebrand F."/>
            <person name="Pallen M.J."/>
        </authorList>
    </citation>
    <scope>NUCLEOTIDE SEQUENCE</scope>
    <source>
        <strain evidence="1">E3-2379</strain>
    </source>
</reference>
<protein>
    <submittedName>
        <fullName evidence="1">Uncharacterized protein</fullName>
    </submittedName>
</protein>
<gene>
    <name evidence="1" type="ORF">IAC13_10320</name>
</gene>
<sequence>MLQECIDVFKNQLQQPDGETLILDQYVPKDGTYYLITRKAEHTFELDEPLEISYDKKKKEIIGEMDERYEFMKFLDYNSKLLEMNKPIDPKKQIHSNNYLTFFVKKDALKDGKVTKEIIEGYYKILEDLTLKYKKGNARKIFDKTVELIGELDREFLLEIKEWISNFDFSELQYSDKKDYLKLFFILEDKNATKQLYEKEGKRYLLPNIFNSNDFNVEVDGEIWGLPNDNLNMNGKKPFLGHLSRNEKVPCLISQEDALLRSQFFDYLMGLASIGKYNVYIDFEGNRIDAYRSGEKPQSIENGCFLRIQKGKEVEIHRVEQVVKFNSNMKKTFSYINYFGLKKEDILTPESAKTIGDIESKINMIFFNGKLTSNYFTDAKDITLYDSVLKQSILTARDRIFTYFHTNQEVKLIGMMKPLMWDLIHNVLTAEENDFGKKKKLREQLNLRWALLNYWNDEKEEIKMPKVRQSVREKINKKEDWEFTFKEEYYYAAGQVIAYLFSLSKAKSVPASEINPFLNVKNKEQFLERLLRIYQKYNYSFELKNRFQRTFARLQQVREEWELDRIWLVAGFADDNLFYEKSKVENNKDSVEKVEEE</sequence>
<comment type="caution">
    <text evidence="1">The sequence shown here is derived from an EMBL/GenBank/DDBJ whole genome shotgun (WGS) entry which is preliminary data.</text>
</comment>
<organism evidence="1 2">
    <name type="scientific">Candidatus Scybalomonas excrementavium</name>
    <dbReference type="NCBI Taxonomy" id="2840943"/>
    <lineage>
        <taxon>Bacteria</taxon>
        <taxon>Bacillati</taxon>
        <taxon>Bacillota</taxon>
        <taxon>Clostridia</taxon>
        <taxon>Lachnospirales</taxon>
        <taxon>Lachnospiraceae</taxon>
        <taxon>Lachnospiraceae incertae sedis</taxon>
        <taxon>Candidatus Scybalomonas</taxon>
    </lineage>
</organism>
<dbReference type="EMBL" id="JADIML010000296">
    <property type="protein sequence ID" value="MBO8464313.1"/>
    <property type="molecule type" value="Genomic_DNA"/>
</dbReference>
<proteinExistence type="predicted"/>
<accession>A0A9D9N8D6</accession>
<reference evidence="1" key="1">
    <citation type="submission" date="2020-10" db="EMBL/GenBank/DDBJ databases">
        <authorList>
            <person name="Gilroy R."/>
        </authorList>
    </citation>
    <scope>NUCLEOTIDE SEQUENCE</scope>
    <source>
        <strain evidence="1">E3-2379</strain>
    </source>
</reference>
<name>A0A9D9N8D6_9FIRM</name>
<evidence type="ECO:0000313" key="2">
    <source>
        <dbReference type="Proteomes" id="UP000823618"/>
    </source>
</evidence>
<dbReference type="AlphaFoldDB" id="A0A9D9N8D6"/>
<dbReference type="Proteomes" id="UP000823618">
    <property type="component" value="Unassembled WGS sequence"/>
</dbReference>